<accession>A0A1X2HU32</accession>
<feature type="non-terminal residue" evidence="2">
    <location>
        <position position="1"/>
    </location>
</feature>
<protein>
    <submittedName>
        <fullName evidence="2">Uncharacterized protein</fullName>
    </submittedName>
</protein>
<sequence>APRKFQPRPSLDGYVMVYLPTSSRTSHSEARKALWAMGVAQERVIDVHFPARGTVGLLIHASFEQELRSKLEKSKVTPVSFNPRDANTIGDPQHRDKSAVERAAMAQDLYDARMLQACLRMPRTHLGLAVLSYF</sequence>
<dbReference type="AlphaFoldDB" id="A0A1X2HU32"/>
<dbReference type="EMBL" id="MCGN01000001">
    <property type="protein sequence ID" value="ORZ03105.1"/>
    <property type="molecule type" value="Genomic_DNA"/>
</dbReference>
<dbReference type="OrthoDB" id="2206543at2759"/>
<dbReference type="InParanoid" id="A0A1X2HU32"/>
<dbReference type="Proteomes" id="UP000242180">
    <property type="component" value="Unassembled WGS sequence"/>
</dbReference>
<organism evidence="2 3">
    <name type="scientific">Syncephalastrum racemosum</name>
    <name type="common">Filamentous fungus</name>
    <dbReference type="NCBI Taxonomy" id="13706"/>
    <lineage>
        <taxon>Eukaryota</taxon>
        <taxon>Fungi</taxon>
        <taxon>Fungi incertae sedis</taxon>
        <taxon>Mucoromycota</taxon>
        <taxon>Mucoromycotina</taxon>
        <taxon>Mucoromycetes</taxon>
        <taxon>Mucorales</taxon>
        <taxon>Syncephalastraceae</taxon>
        <taxon>Syncephalastrum</taxon>
    </lineage>
</organism>
<evidence type="ECO:0000256" key="1">
    <source>
        <dbReference type="SAM" id="MobiDB-lite"/>
    </source>
</evidence>
<gene>
    <name evidence="2" type="ORF">BCR43DRAFT_415499</name>
</gene>
<dbReference type="OMA" id="ACCIQAL"/>
<evidence type="ECO:0000313" key="2">
    <source>
        <dbReference type="EMBL" id="ORZ03105.1"/>
    </source>
</evidence>
<feature type="non-terminal residue" evidence="2">
    <location>
        <position position="134"/>
    </location>
</feature>
<name>A0A1X2HU32_SYNRA</name>
<reference evidence="2 3" key="1">
    <citation type="submission" date="2016-07" db="EMBL/GenBank/DDBJ databases">
        <title>Pervasive Adenine N6-methylation of Active Genes in Fungi.</title>
        <authorList>
            <consortium name="DOE Joint Genome Institute"/>
            <person name="Mondo S.J."/>
            <person name="Dannebaum R.O."/>
            <person name="Kuo R.C."/>
            <person name="Labutti K."/>
            <person name="Haridas S."/>
            <person name="Kuo A."/>
            <person name="Salamov A."/>
            <person name="Ahrendt S.R."/>
            <person name="Lipzen A."/>
            <person name="Sullivan W."/>
            <person name="Andreopoulos W.B."/>
            <person name="Clum A."/>
            <person name="Lindquist E."/>
            <person name="Daum C."/>
            <person name="Ramamoorthy G.K."/>
            <person name="Gryganskyi A."/>
            <person name="Culley D."/>
            <person name="Magnuson J.K."/>
            <person name="James T.Y."/>
            <person name="O'Malley M.A."/>
            <person name="Stajich J.E."/>
            <person name="Spatafora J.W."/>
            <person name="Visel A."/>
            <person name="Grigoriev I.V."/>
        </authorList>
    </citation>
    <scope>NUCLEOTIDE SEQUENCE [LARGE SCALE GENOMIC DNA]</scope>
    <source>
        <strain evidence="2 3">NRRL 2496</strain>
    </source>
</reference>
<comment type="caution">
    <text evidence="2">The sequence shown here is derived from an EMBL/GenBank/DDBJ whole genome shotgun (WGS) entry which is preliminary data.</text>
</comment>
<evidence type="ECO:0000313" key="3">
    <source>
        <dbReference type="Proteomes" id="UP000242180"/>
    </source>
</evidence>
<keyword evidence="3" id="KW-1185">Reference proteome</keyword>
<feature type="region of interest" description="Disordered" evidence="1">
    <location>
        <begin position="74"/>
        <end position="97"/>
    </location>
</feature>
<proteinExistence type="predicted"/>